<dbReference type="EMBL" id="CACSHJ010000087">
    <property type="protein sequence ID" value="CAA0265271.1"/>
    <property type="molecule type" value="Genomic_DNA"/>
</dbReference>
<protein>
    <submittedName>
        <fullName evidence="1">Uncharacterized protein</fullName>
    </submittedName>
</protein>
<accession>A0A5S9WLE3</accession>
<dbReference type="OrthoDB" id="10648329at2759"/>
<proteinExistence type="predicted"/>
<dbReference type="AlphaFoldDB" id="A0A5S9WLE3"/>
<reference evidence="1 2" key="1">
    <citation type="submission" date="2019-12" db="EMBL/GenBank/DDBJ databases">
        <authorList>
            <person name="Jiao W.-B."/>
            <person name="Schneeberger K."/>
        </authorList>
    </citation>
    <scope>NUCLEOTIDE SEQUENCE [LARGE SCALE GENOMIC DNA]</scope>
    <source>
        <strain evidence="2">cv. C24</strain>
    </source>
</reference>
<evidence type="ECO:0000313" key="2">
    <source>
        <dbReference type="Proteomes" id="UP000434276"/>
    </source>
</evidence>
<name>A0A5S9WLE3_ARATH</name>
<gene>
    <name evidence="1" type="ORF">C24_LOCUS3344</name>
</gene>
<organism evidence="1 2">
    <name type="scientific">Arabidopsis thaliana</name>
    <name type="common">Mouse-ear cress</name>
    <dbReference type="NCBI Taxonomy" id="3702"/>
    <lineage>
        <taxon>Eukaryota</taxon>
        <taxon>Viridiplantae</taxon>
        <taxon>Streptophyta</taxon>
        <taxon>Embryophyta</taxon>
        <taxon>Tracheophyta</taxon>
        <taxon>Spermatophyta</taxon>
        <taxon>Magnoliopsida</taxon>
        <taxon>eudicotyledons</taxon>
        <taxon>Gunneridae</taxon>
        <taxon>Pentapetalae</taxon>
        <taxon>rosids</taxon>
        <taxon>malvids</taxon>
        <taxon>Brassicales</taxon>
        <taxon>Brassicaceae</taxon>
        <taxon>Camelineae</taxon>
        <taxon>Arabidopsis</taxon>
    </lineage>
</organism>
<evidence type="ECO:0000313" key="1">
    <source>
        <dbReference type="EMBL" id="CAA0265271.1"/>
    </source>
</evidence>
<sequence length="87" mass="10056">MSPRASFHLVAEENRFHAWAEMDSSRPFGWRYIRNVHEIPRCPRGHLFHPPRLDGRASLKAWIRLSCLGGEQGVSVAYGHRHLVARN</sequence>
<dbReference type="Proteomes" id="UP000434276">
    <property type="component" value="Unassembled WGS sequence"/>
</dbReference>